<evidence type="ECO:0000313" key="1">
    <source>
        <dbReference type="EMBL" id="AZB17566.1"/>
    </source>
</evidence>
<organism evidence="1 2">
    <name type="scientific">Chryseobacterium indologenes</name>
    <name type="common">Flavobacterium indologenes</name>
    <dbReference type="NCBI Taxonomy" id="253"/>
    <lineage>
        <taxon>Bacteria</taxon>
        <taxon>Pseudomonadati</taxon>
        <taxon>Bacteroidota</taxon>
        <taxon>Flavobacteriia</taxon>
        <taxon>Flavobacteriales</taxon>
        <taxon>Weeksellaceae</taxon>
        <taxon>Chryseobacterium group</taxon>
        <taxon>Chryseobacterium</taxon>
    </lineage>
</organism>
<dbReference type="SUPFAM" id="SSF75005">
    <property type="entry name" value="Arabinanase/levansucrase/invertase"/>
    <property type="match status" value="1"/>
</dbReference>
<sequence>MKISKLNLRQLFAKGLKPAQEAFYNWQDSYWHKDELIDISSVKNLQTSLDQKLDLSVQDTLLTAFDKAVDELTDLAQSAYKGIAEAATVPPTTGVFWYKVEDNNVAIFTKFIDSTGNPIQTTALDFKDAGGNYYDVTLEIQNNISKKVHRLRPSSVFSEQEFNNIALNVGESKISLVSKDLSNVNFINSIANGAGSSIFTTKLDANQNIGKLRIKVETAGIGNFTARRGTSIIAIKSNVPLIPGWNDVDVNFNGMTNDYIGYNTKDSTSKLYFIDGNGGNYYSLNSGNIVVNNGNIAIEVYNKVYNGNTFKDVLGLKEISSNTFNQLNKISAPKIRSKDYGVVSIFNLPEMKDQMKNNLLSLDGSAILGNFESRSMYTFSFGFAVDFPAMYNTTINIVTIDFGSFKMTVGAGGSGIGVTVDSEINGLPFDYSNKRVHFVLKGNAYFVACYVNGTQIGFLNKGKIVSKLQFKFPQTNGQVIKNITYWSREISNSRMIKWGDSTNIGTYLNAFDQTTGEDRLFPSEGLVLLPNALVSNPYFDFDAEQCIVKFKGVYHLYFSAHKATPSTVLDSGIALALSNRIDGGYMMYGNDAVIGGNRAKAGVNRAMGCWAGVYNDAVYVFSAVDYNVTNSGSNIHKSLDGKNFSKVGSFITDLPTVANIGIWPEKQPDGFFYGLVEGRPGSIWELHLVKSQNFENGWTTVQKLPTLQVKDGGMYGGARLMRSINNDRWMVFYHASHDLTGNLPTACYYAESFDAVPINWVNKQKLVEVTDVIKNHGANSLSALTSDQTATPHVIEADGKTYISYCLAQNIPGLLTQLRIVEFDGTKEELVGITPING</sequence>
<protein>
    <submittedName>
        <fullName evidence="1">Uncharacterized protein</fullName>
    </submittedName>
</protein>
<gene>
    <name evidence="1" type="ORF">EG352_07205</name>
</gene>
<dbReference type="AlphaFoldDB" id="A0AAD0YVQ2"/>
<reference evidence="1 2" key="1">
    <citation type="submission" date="2018-11" db="EMBL/GenBank/DDBJ databases">
        <title>Proposal to divide the Flavobacteriaceae and reorganize its genera based on Amino Acid Identity values calculated from whole genome sequences.</title>
        <authorList>
            <person name="Nicholson A.C."/>
            <person name="Gulvik C.A."/>
            <person name="Whitney A.M."/>
            <person name="Humrighouse B.W."/>
            <person name="Bell M."/>
            <person name="Holmes B."/>
            <person name="Steigerwalt A.G."/>
            <person name="Villarma A."/>
            <person name="Sheth M."/>
            <person name="Batra D."/>
            <person name="Pryor J."/>
            <person name="Bernardet J.-F."/>
            <person name="Hugo C."/>
            <person name="Kampfer P."/>
            <person name="Newman J."/>
            <person name="McQuiston J.R."/>
        </authorList>
    </citation>
    <scope>NUCLEOTIDE SEQUENCE [LARGE SCALE GENOMIC DNA]</scope>
    <source>
        <strain evidence="1 2">H5559</strain>
    </source>
</reference>
<proteinExistence type="predicted"/>
<accession>A0AAD0YVQ2</accession>
<name>A0AAD0YVQ2_CHRID</name>
<evidence type="ECO:0000313" key="2">
    <source>
        <dbReference type="Proteomes" id="UP000269015"/>
    </source>
</evidence>
<dbReference type="RefSeq" id="WP_123861537.1">
    <property type="nucleotide sequence ID" value="NZ_CP033930.1"/>
</dbReference>
<dbReference type="InterPro" id="IPR023296">
    <property type="entry name" value="Glyco_hydro_beta-prop_sf"/>
</dbReference>
<dbReference type="Proteomes" id="UP000269015">
    <property type="component" value="Chromosome"/>
</dbReference>
<dbReference type="EMBL" id="CP033930">
    <property type="protein sequence ID" value="AZB17566.1"/>
    <property type="molecule type" value="Genomic_DNA"/>
</dbReference>